<sequence>MSATLQCLPKMQLTFKQRIWAIPAIAALLFATGLGINQSYTSSALAHIARAGSVDYPALDHLNSLIRDVQAISEGMQHAVADGEQDGLVAIQNSAQRIRATLATLGKVDGHAPAAERLGAEFSAYYQPTLQAGKIMLGLESGDAPKTIAAMQAALKVLQQDLGQSYAAESKQLTATLGDSTRDVNFLMKLNIVVALVTVACLALASYVIIRLLWRQLGGEPEYAIKIAVTIADGDFTSRINTLPDDSGSLLLSLHNMQHKLASTMQRIRAAGDTIAGAAHEIEAGNADLAQRTEREVGALDQTVQSMRQLTATVRQNADSAHQANQLAGDASGVAEKGGAVVAQVVDTMGAINASSRKIVDIIGVIDGIAFQTNILALNAAVEAARAGEQGRGFAVVASEVRSLAQRSAAAAKEIKTLIDDSVRRVDDGARLVDQAGETMNDIVSSIASVTGIMAEITAASQAQSGEIEHIQGALGEIDHDTRQNAVLVEQASAAAGSLLEQATNLAQVVSVFKLGQDAAPRLAASSSFPLLAKH</sequence>
<organism evidence="7 8">
    <name type="scientific">Pseudoduganella aquatica</name>
    <dbReference type="NCBI Taxonomy" id="2660641"/>
    <lineage>
        <taxon>Bacteria</taxon>
        <taxon>Pseudomonadati</taxon>
        <taxon>Pseudomonadota</taxon>
        <taxon>Betaproteobacteria</taxon>
        <taxon>Burkholderiales</taxon>
        <taxon>Oxalobacteraceae</taxon>
        <taxon>Telluria group</taxon>
        <taxon>Pseudoduganella</taxon>
    </lineage>
</organism>
<dbReference type="Proteomes" id="UP000450676">
    <property type="component" value="Unassembled WGS sequence"/>
</dbReference>
<keyword evidence="5" id="KW-0812">Transmembrane</keyword>
<dbReference type="FunFam" id="1.10.287.950:FF:000001">
    <property type="entry name" value="Methyl-accepting chemotaxis sensory transducer"/>
    <property type="match status" value="1"/>
</dbReference>
<gene>
    <name evidence="7" type="ORF">GTP77_07400</name>
</gene>
<protein>
    <submittedName>
        <fullName evidence="7">Chemotaxis protein</fullName>
    </submittedName>
</protein>
<comment type="caution">
    <text evidence="7">The sequence shown here is derived from an EMBL/GenBank/DDBJ whole genome shotgun (WGS) entry which is preliminary data.</text>
</comment>
<name>A0A7X4HAU1_9BURK</name>
<evidence type="ECO:0000259" key="6">
    <source>
        <dbReference type="PROSITE" id="PS50111"/>
    </source>
</evidence>
<dbReference type="Gene3D" id="1.10.287.950">
    <property type="entry name" value="Methyl-accepting chemotaxis protein"/>
    <property type="match status" value="1"/>
</dbReference>
<feature type="transmembrane region" description="Helical" evidence="5">
    <location>
        <begin position="20"/>
        <end position="40"/>
    </location>
</feature>
<dbReference type="PANTHER" id="PTHR43531">
    <property type="entry name" value="PROTEIN ICFG"/>
    <property type="match status" value="1"/>
</dbReference>
<dbReference type="SUPFAM" id="SSF58104">
    <property type="entry name" value="Methyl-accepting chemotaxis protein (MCP) signaling domain"/>
    <property type="match status" value="1"/>
</dbReference>
<accession>A0A7X4HAU1</accession>
<dbReference type="CDD" id="cd11386">
    <property type="entry name" value="MCP_signal"/>
    <property type="match status" value="1"/>
</dbReference>
<evidence type="ECO:0000313" key="7">
    <source>
        <dbReference type="EMBL" id="MYN07162.1"/>
    </source>
</evidence>
<reference evidence="7 8" key="1">
    <citation type="submission" date="2019-12" db="EMBL/GenBank/DDBJ databases">
        <title>Novel species isolated from a subtropical stream in China.</title>
        <authorList>
            <person name="Lu H."/>
        </authorList>
    </citation>
    <scope>NUCLEOTIDE SEQUENCE [LARGE SCALE GENOMIC DNA]</scope>
    <source>
        <strain evidence="7 8">FT127W</strain>
    </source>
</reference>
<feature type="domain" description="Methyl-accepting transducer" evidence="6">
    <location>
        <begin position="271"/>
        <end position="500"/>
    </location>
</feature>
<dbReference type="GO" id="GO:0005886">
    <property type="term" value="C:plasma membrane"/>
    <property type="evidence" value="ECO:0007669"/>
    <property type="project" value="TreeGrafter"/>
</dbReference>
<dbReference type="GO" id="GO:0004888">
    <property type="term" value="F:transmembrane signaling receptor activity"/>
    <property type="evidence" value="ECO:0007669"/>
    <property type="project" value="InterPro"/>
</dbReference>
<dbReference type="PROSITE" id="PS50111">
    <property type="entry name" value="CHEMOTAXIS_TRANSDUC_2"/>
    <property type="match status" value="1"/>
</dbReference>
<keyword evidence="5" id="KW-0472">Membrane</keyword>
<evidence type="ECO:0000256" key="3">
    <source>
        <dbReference type="ARBA" id="ARBA00029447"/>
    </source>
</evidence>
<dbReference type="PRINTS" id="PR00260">
    <property type="entry name" value="CHEMTRNSDUCR"/>
</dbReference>
<comment type="subcellular location">
    <subcellularLocation>
        <location evidence="1">Membrane</location>
    </subcellularLocation>
</comment>
<evidence type="ECO:0000256" key="2">
    <source>
        <dbReference type="ARBA" id="ARBA00022481"/>
    </source>
</evidence>
<keyword evidence="8" id="KW-1185">Reference proteome</keyword>
<evidence type="ECO:0000256" key="4">
    <source>
        <dbReference type="PROSITE-ProRule" id="PRU00284"/>
    </source>
</evidence>
<feature type="transmembrane region" description="Helical" evidence="5">
    <location>
        <begin position="190"/>
        <end position="214"/>
    </location>
</feature>
<evidence type="ECO:0000256" key="5">
    <source>
        <dbReference type="SAM" id="Phobius"/>
    </source>
</evidence>
<evidence type="ECO:0000313" key="8">
    <source>
        <dbReference type="Proteomes" id="UP000450676"/>
    </source>
</evidence>
<proteinExistence type="inferred from homology"/>
<dbReference type="GO" id="GO:0006935">
    <property type="term" value="P:chemotaxis"/>
    <property type="evidence" value="ECO:0007669"/>
    <property type="project" value="InterPro"/>
</dbReference>
<dbReference type="PANTHER" id="PTHR43531:SF14">
    <property type="entry name" value="METHYL-ACCEPTING CHEMOTAXIS PROTEIN I-RELATED"/>
    <property type="match status" value="1"/>
</dbReference>
<dbReference type="EMBL" id="WWCU01000005">
    <property type="protein sequence ID" value="MYN07162.1"/>
    <property type="molecule type" value="Genomic_DNA"/>
</dbReference>
<dbReference type="SMART" id="SM00283">
    <property type="entry name" value="MA"/>
    <property type="match status" value="1"/>
</dbReference>
<dbReference type="GO" id="GO:0007165">
    <property type="term" value="P:signal transduction"/>
    <property type="evidence" value="ECO:0007669"/>
    <property type="project" value="UniProtKB-KW"/>
</dbReference>
<dbReference type="InterPro" id="IPR004089">
    <property type="entry name" value="MCPsignal_dom"/>
</dbReference>
<evidence type="ECO:0000256" key="1">
    <source>
        <dbReference type="ARBA" id="ARBA00004370"/>
    </source>
</evidence>
<keyword evidence="5" id="KW-1133">Transmembrane helix</keyword>
<dbReference type="Pfam" id="PF00015">
    <property type="entry name" value="MCPsignal"/>
    <property type="match status" value="1"/>
</dbReference>
<comment type="similarity">
    <text evidence="3">Belongs to the methyl-accepting chemotaxis (MCP) protein family.</text>
</comment>
<dbReference type="InterPro" id="IPR051310">
    <property type="entry name" value="MCP_chemotaxis"/>
</dbReference>
<keyword evidence="2" id="KW-0488">Methylation</keyword>
<keyword evidence="4" id="KW-0807">Transducer</keyword>
<dbReference type="InterPro" id="IPR004090">
    <property type="entry name" value="Chemotax_Me-accpt_rcpt"/>
</dbReference>
<dbReference type="AlphaFoldDB" id="A0A7X4HAU1"/>